<gene>
    <name evidence="5" type="ORF">SYN_00826</name>
</gene>
<dbReference type="Pfam" id="PF13649">
    <property type="entry name" value="Methyltransf_25"/>
    <property type="match status" value="1"/>
</dbReference>
<dbReference type="KEGG" id="sat:SYN_00826"/>
<dbReference type="OrthoDB" id="5522265at2"/>
<keyword evidence="6" id="KW-1185">Reference proteome</keyword>
<evidence type="ECO:0000256" key="1">
    <source>
        <dbReference type="ARBA" id="ARBA00022603"/>
    </source>
</evidence>
<dbReference type="PANTHER" id="PTHR43464">
    <property type="entry name" value="METHYLTRANSFERASE"/>
    <property type="match status" value="1"/>
</dbReference>
<accession>Q2LVN7</accession>
<dbReference type="SUPFAM" id="SSF53335">
    <property type="entry name" value="S-adenosyl-L-methionine-dependent methyltransferases"/>
    <property type="match status" value="1"/>
</dbReference>
<feature type="domain" description="Methyltransferase" evidence="4">
    <location>
        <begin position="45"/>
        <end position="141"/>
    </location>
</feature>
<evidence type="ECO:0000313" key="5">
    <source>
        <dbReference type="EMBL" id="ABC78145.1"/>
    </source>
</evidence>
<dbReference type="RefSeq" id="WP_011418165.1">
    <property type="nucleotide sequence ID" value="NC_007759.1"/>
</dbReference>
<dbReference type="GO" id="GO:0008168">
    <property type="term" value="F:methyltransferase activity"/>
    <property type="evidence" value="ECO:0007669"/>
    <property type="project" value="UniProtKB-KW"/>
</dbReference>
<dbReference type="AlphaFoldDB" id="Q2LVN7"/>
<keyword evidence="2" id="KW-0808">Transferase</keyword>
<dbReference type="InterPro" id="IPR029063">
    <property type="entry name" value="SAM-dependent_MTases_sf"/>
</dbReference>
<dbReference type="STRING" id="56780.SYN_00826"/>
<reference evidence="5 6" key="1">
    <citation type="journal article" date="2007" name="Proc. Natl. Acad. Sci. U.S.A.">
        <title>The genome of Syntrophus aciditrophicus: life at the thermodynamic limit of microbial growth.</title>
        <authorList>
            <person name="McInerney M.J."/>
            <person name="Rohlin L."/>
            <person name="Mouttaki H."/>
            <person name="Kim U."/>
            <person name="Krupp R.S."/>
            <person name="Rios-Hernandez L."/>
            <person name="Sieber J."/>
            <person name="Struchtemeyer C.G."/>
            <person name="Bhattacharyya A."/>
            <person name="Campbell J.W."/>
            <person name="Gunsalus R.P."/>
        </authorList>
    </citation>
    <scope>NUCLEOTIDE SEQUENCE [LARGE SCALE GENOMIC DNA]</scope>
    <source>
        <strain evidence="5 6">SB</strain>
    </source>
</reference>
<keyword evidence="3" id="KW-0949">S-adenosyl-L-methionine</keyword>
<keyword evidence="1 5" id="KW-0489">Methyltransferase</keyword>
<dbReference type="HOGENOM" id="CLU_069129_2_0_7"/>
<dbReference type="eggNOG" id="COG4976">
    <property type="taxonomic scope" value="Bacteria"/>
</dbReference>
<dbReference type="Gene3D" id="2.20.130.10">
    <property type="entry name" value="CAC2371-like domains"/>
    <property type="match status" value="1"/>
</dbReference>
<sequence length="261" mass="29987">MVDTPFQKQYAEAYDFLYQDKDYAVECDLIEDIFRKFATAQVRTILDLGCGTGNHTIPLAYRGYQVTGVDLAEDMLNQARSKAVSLSKEQIVFHQGDLRRFSILYDFDAVLMMFAVLGYQTTNEDVLAALNTVSRHLKPGGLFIFDVWYGPAVLKQRPGEKEKTIRTAEGDIIRNASGTLDVFRHLCEVRYHLKYLKGHKIIKDTEEIHNMRYFFPQELAFFMHQAELELIHISDVGDLSRPPTEETWNVIVAGRKIINAR</sequence>
<proteinExistence type="predicted"/>
<evidence type="ECO:0000256" key="3">
    <source>
        <dbReference type="ARBA" id="ARBA00022691"/>
    </source>
</evidence>
<evidence type="ECO:0000256" key="2">
    <source>
        <dbReference type="ARBA" id="ARBA00022679"/>
    </source>
</evidence>
<evidence type="ECO:0000259" key="4">
    <source>
        <dbReference type="Pfam" id="PF13649"/>
    </source>
</evidence>
<protein>
    <submittedName>
        <fullName evidence="5">SAM-dependent methyltransferase</fullName>
    </submittedName>
</protein>
<name>Q2LVN7_SYNAS</name>
<dbReference type="GO" id="GO:0032259">
    <property type="term" value="P:methylation"/>
    <property type="evidence" value="ECO:0007669"/>
    <property type="project" value="UniProtKB-KW"/>
</dbReference>
<organism evidence="5 6">
    <name type="scientific">Syntrophus aciditrophicus (strain SB)</name>
    <dbReference type="NCBI Taxonomy" id="56780"/>
    <lineage>
        <taxon>Bacteria</taxon>
        <taxon>Pseudomonadati</taxon>
        <taxon>Thermodesulfobacteriota</taxon>
        <taxon>Syntrophia</taxon>
        <taxon>Syntrophales</taxon>
        <taxon>Syntrophaceae</taxon>
        <taxon>Syntrophus</taxon>
    </lineage>
</organism>
<dbReference type="PANTHER" id="PTHR43464:SF19">
    <property type="entry name" value="UBIQUINONE BIOSYNTHESIS O-METHYLTRANSFERASE, MITOCHONDRIAL"/>
    <property type="match status" value="1"/>
</dbReference>
<dbReference type="Gene3D" id="3.40.50.150">
    <property type="entry name" value="Vaccinia Virus protein VP39"/>
    <property type="match status" value="1"/>
</dbReference>
<dbReference type="InParanoid" id="Q2LVN7"/>
<dbReference type="InterPro" id="IPR041698">
    <property type="entry name" value="Methyltransf_25"/>
</dbReference>
<evidence type="ECO:0000313" key="6">
    <source>
        <dbReference type="Proteomes" id="UP000001933"/>
    </source>
</evidence>
<dbReference type="EMBL" id="CP000252">
    <property type="protein sequence ID" value="ABC78145.1"/>
    <property type="molecule type" value="Genomic_DNA"/>
</dbReference>
<dbReference type="CDD" id="cd02440">
    <property type="entry name" value="AdoMet_MTases"/>
    <property type="match status" value="1"/>
</dbReference>
<dbReference type="Proteomes" id="UP000001933">
    <property type="component" value="Chromosome"/>
</dbReference>